<dbReference type="InterPro" id="IPR002502">
    <property type="entry name" value="Amidase_domain"/>
</dbReference>
<organism evidence="6 7">
    <name type="scientific">Candidatus Nitrosymbiomonas proteolyticus</name>
    <dbReference type="NCBI Taxonomy" id="2608984"/>
    <lineage>
        <taxon>Bacteria</taxon>
        <taxon>Bacillati</taxon>
        <taxon>Armatimonadota</taxon>
        <taxon>Armatimonadota incertae sedis</taxon>
        <taxon>Candidatus Nitrosymbiomonas</taxon>
    </lineage>
</organism>
<dbReference type="CDD" id="cd06583">
    <property type="entry name" value="PGRP"/>
    <property type="match status" value="1"/>
</dbReference>
<dbReference type="Proteomes" id="UP000662873">
    <property type="component" value="Chromosome"/>
</dbReference>
<keyword evidence="4" id="KW-0961">Cell wall biogenesis/degradation</keyword>
<dbReference type="Pfam" id="PF01510">
    <property type="entry name" value="Amidase_2"/>
    <property type="match status" value="1"/>
</dbReference>
<feature type="domain" description="N-acetylmuramoyl-L-alanine amidase" evidence="5">
    <location>
        <begin position="35"/>
        <end position="171"/>
    </location>
</feature>
<dbReference type="GO" id="GO:0009253">
    <property type="term" value="P:peptidoglycan catabolic process"/>
    <property type="evidence" value="ECO:0007669"/>
    <property type="project" value="InterPro"/>
</dbReference>
<dbReference type="PANTHER" id="PTHR30417">
    <property type="entry name" value="N-ACETYLMURAMOYL-L-ALANINE AMIDASE AMID"/>
    <property type="match status" value="1"/>
</dbReference>
<dbReference type="EC" id="3.5.1.28" evidence="2"/>
<dbReference type="EMBL" id="AP021858">
    <property type="protein sequence ID" value="BBO24637.1"/>
    <property type="molecule type" value="Genomic_DNA"/>
</dbReference>
<sequence>MPTPLLALGILGAFWAQEPTEWKDPGYAKLVWDQSPNFNRRPESALIDTVVLHHTAGPTLWGTVSWFRAERSQVSAHFTIGKDGSIVQHVSTFERAWHAGVSRDHLGRENLNNFSVGIEMVNVGDGNDPWTKEQVAVVGFLISHLKKRFPLKYITSHEFIAVPKGRKPDPKNFPWKDLDWLGLELVYDMSRRADPSTR</sequence>
<evidence type="ECO:0000256" key="4">
    <source>
        <dbReference type="ARBA" id="ARBA00023316"/>
    </source>
</evidence>
<evidence type="ECO:0000256" key="3">
    <source>
        <dbReference type="ARBA" id="ARBA00022801"/>
    </source>
</evidence>
<evidence type="ECO:0000256" key="2">
    <source>
        <dbReference type="ARBA" id="ARBA00011901"/>
    </source>
</evidence>
<dbReference type="Gene3D" id="3.40.80.10">
    <property type="entry name" value="Peptidoglycan recognition protein-like"/>
    <property type="match status" value="1"/>
</dbReference>
<keyword evidence="3" id="KW-0378">Hydrolase</keyword>
<name>A0A809S636_9BACT</name>
<dbReference type="InterPro" id="IPR036505">
    <property type="entry name" value="Amidase/PGRP_sf"/>
</dbReference>
<comment type="catalytic activity">
    <reaction evidence="1">
        <text>Hydrolyzes the link between N-acetylmuramoyl residues and L-amino acid residues in certain cell-wall glycopeptides.</text>
        <dbReference type="EC" id="3.5.1.28"/>
    </reaction>
</comment>
<dbReference type="PANTHER" id="PTHR30417:SF1">
    <property type="entry name" value="N-ACETYLMURAMOYL-L-ALANINE AMIDASE AMID"/>
    <property type="match status" value="1"/>
</dbReference>
<evidence type="ECO:0000256" key="1">
    <source>
        <dbReference type="ARBA" id="ARBA00001561"/>
    </source>
</evidence>
<accession>A0A809S636</accession>
<evidence type="ECO:0000259" key="5">
    <source>
        <dbReference type="SMART" id="SM00644"/>
    </source>
</evidence>
<dbReference type="InterPro" id="IPR051206">
    <property type="entry name" value="NAMLAA_amidase_2"/>
</dbReference>
<proteinExistence type="predicted"/>
<gene>
    <name evidence="6" type="ORF">NPRO_22320</name>
</gene>
<protein>
    <recommendedName>
        <fullName evidence="2">N-acetylmuramoyl-L-alanine amidase</fullName>
        <ecNumber evidence="2">3.5.1.28</ecNumber>
    </recommendedName>
</protein>
<dbReference type="AlphaFoldDB" id="A0A809S636"/>
<dbReference type="KEGG" id="npy:NPRO_22320"/>
<dbReference type="GO" id="GO:0009254">
    <property type="term" value="P:peptidoglycan turnover"/>
    <property type="evidence" value="ECO:0007669"/>
    <property type="project" value="TreeGrafter"/>
</dbReference>
<dbReference type="SMART" id="SM00644">
    <property type="entry name" value="Ami_2"/>
    <property type="match status" value="1"/>
</dbReference>
<dbReference type="GO" id="GO:0071555">
    <property type="term" value="P:cell wall organization"/>
    <property type="evidence" value="ECO:0007669"/>
    <property type="project" value="UniProtKB-KW"/>
</dbReference>
<dbReference type="GO" id="GO:0008745">
    <property type="term" value="F:N-acetylmuramoyl-L-alanine amidase activity"/>
    <property type="evidence" value="ECO:0007669"/>
    <property type="project" value="UniProtKB-EC"/>
</dbReference>
<reference evidence="6" key="1">
    <citation type="journal article" name="DNA Res.">
        <title>The physiological potential of anammox bacteria as revealed by their core genome structure.</title>
        <authorList>
            <person name="Okubo T."/>
            <person name="Toyoda A."/>
            <person name="Fukuhara K."/>
            <person name="Uchiyama I."/>
            <person name="Harigaya Y."/>
            <person name="Kuroiwa M."/>
            <person name="Suzuki T."/>
            <person name="Murakami Y."/>
            <person name="Suwa Y."/>
            <person name="Takami H."/>
        </authorList>
    </citation>
    <scope>NUCLEOTIDE SEQUENCE</scope>
    <source>
        <strain evidence="6">317325-2</strain>
    </source>
</reference>
<dbReference type="SUPFAM" id="SSF55846">
    <property type="entry name" value="N-acetylmuramoyl-L-alanine amidase-like"/>
    <property type="match status" value="1"/>
</dbReference>
<evidence type="ECO:0000313" key="7">
    <source>
        <dbReference type="Proteomes" id="UP000662873"/>
    </source>
</evidence>
<evidence type="ECO:0000313" key="6">
    <source>
        <dbReference type="EMBL" id="BBO24637.1"/>
    </source>
</evidence>